<dbReference type="EMBL" id="QEAP01000191">
    <property type="protein sequence ID" value="TPX73357.1"/>
    <property type="molecule type" value="Genomic_DNA"/>
</dbReference>
<dbReference type="InterPro" id="IPR015500">
    <property type="entry name" value="Peptidase_S8_subtilisin-rel"/>
</dbReference>
<dbReference type="OrthoDB" id="2162597at2759"/>
<keyword evidence="14" id="KW-1185">Reference proteome</keyword>
<dbReference type="PROSITE" id="PS00138">
    <property type="entry name" value="SUBTILASE_SER"/>
    <property type="match status" value="1"/>
</dbReference>
<sequence>MKLSAVFSAALLAVANAAVVRRGAPADANDVIRCAYSVHFDLGVDGLTIIKNHFNALGMSYVIRTSFSSDLANYVSFQLTGACSESDHVETISGAVSYSVVRALNRPAPLKVSAAPVQQNPEFIHTITGVNALRKNNGFTGKGITVAIIDSGVYYKHPALGGCLGKGCKVIGGYDFVGDVYDVNHPESAVSDSDPEDNCSEASHGTHVAGIVAADARNITTPGFVPAFEFTGVAPEASLLAYRVFSCDGKTGNDIVTTAIYQAAKDGADVLNLSLGGGPSFNDEDQDIAVDTISKAGHFVIASAGNDGASGIMTTGNPSNSRSALSIASFDNVAAPFSALTIDDESFIYSLGSLNPNFQDNQVLDIMINNIDADASDLMNDGTGQPRQNATGKALVIRWGDKSFGGSKARCDYAAKSGASACIIYVNDDTWFSIAGSAQIPSMLVTHSAGKALLAAVKAGKSPKVVFSATKKIMSPLPTAGTISSFSSAGLDIDLNFKPDIGGIGGNVLSTVSPHSAEFHKYTETYGLMSGTSMSGPYVAGVAALVLQARGKAIGFDQFRGFMLNQASPKKIYQRNETNSPAYQGAGLVNALYAATSKTLVLPASLALKDTENHVASNKLTIQNKDTVPVTYTFSYKDAATVNPFKTGDDFTQDATTITFTDDQHAQLSFSEKSITVAAGASAEITVQVVAPKVTVADTYPIYGGYIHIVASNQEDYEMSIPYAGVIGAYKNKSIWTRKSASLAARWGPTVGVPAESVTTGLFADRDFTPLTANAAINGTEGVPVLALAAHTSRFASIEVMYQGDASVLKAAGFNTSSPIFIQIVDEKAGAAGVSTFIPLQRNTYVDGQSVLAPVVYTFGGFAVDAVGNFTQLPAGMYKMKFSAVKNFAKVDDADRDEIITPVFELFYGAGGAKPAPSSSSTAATATGAASGSTATGASSERPTGVATSSGAAGASSSATYIPVVTSASSNAYVAPKPTASNLYKSSALAVAASFVSLVGGLLMF</sequence>
<evidence type="ECO:0000256" key="10">
    <source>
        <dbReference type="SAM" id="SignalP"/>
    </source>
</evidence>
<dbReference type="InterPro" id="IPR022398">
    <property type="entry name" value="Peptidase_S8_His-AS"/>
</dbReference>
<reference evidence="13 14" key="1">
    <citation type="journal article" date="2019" name="Sci. Rep.">
        <title>Comparative genomics of chytrid fungi reveal insights into the obligate biotrophic and pathogenic lifestyle of Synchytrium endobioticum.</title>
        <authorList>
            <person name="van de Vossenberg B.T.L.H."/>
            <person name="Warris S."/>
            <person name="Nguyen H.D.T."/>
            <person name="van Gent-Pelzer M.P.E."/>
            <person name="Joly D.L."/>
            <person name="van de Geest H.C."/>
            <person name="Bonants P.J.M."/>
            <person name="Smith D.S."/>
            <person name="Levesque C.A."/>
            <person name="van der Lee T.A.J."/>
        </authorList>
    </citation>
    <scope>NUCLEOTIDE SEQUENCE [LARGE SCALE GENOMIC DNA]</scope>
    <source>
        <strain evidence="13 14">CBS 675.73</strain>
    </source>
</reference>
<dbReference type="STRING" id="246404.A0A507FCQ2"/>
<dbReference type="Proteomes" id="UP000320333">
    <property type="component" value="Unassembled WGS sequence"/>
</dbReference>
<accession>A0A507FCQ2</accession>
<protein>
    <recommendedName>
        <fullName evidence="15">Peptidase S8/S53 domain-containing protein</fullName>
    </recommendedName>
</protein>
<dbReference type="InterPro" id="IPR010435">
    <property type="entry name" value="C5a/SBT2-like_Fn3"/>
</dbReference>
<dbReference type="InterPro" id="IPR023828">
    <property type="entry name" value="Peptidase_S8_Ser-AS"/>
</dbReference>
<keyword evidence="5 7" id="KW-0720">Serine protease</keyword>
<feature type="active site" description="Charge relay system" evidence="6 7">
    <location>
        <position position="150"/>
    </location>
</feature>
<evidence type="ECO:0000256" key="7">
    <source>
        <dbReference type="PROSITE-ProRule" id="PRU01240"/>
    </source>
</evidence>
<proteinExistence type="inferred from homology"/>
<feature type="signal peptide" evidence="10">
    <location>
        <begin position="1"/>
        <end position="17"/>
    </location>
</feature>
<feature type="domain" description="C5a peptidase/Subtilisin-like protease SBT2-like Fn3-like" evidence="12">
    <location>
        <begin position="607"/>
        <end position="723"/>
    </location>
</feature>
<evidence type="ECO:0000256" key="1">
    <source>
        <dbReference type="ARBA" id="ARBA00011073"/>
    </source>
</evidence>
<evidence type="ECO:0000256" key="5">
    <source>
        <dbReference type="ARBA" id="ARBA00022825"/>
    </source>
</evidence>
<evidence type="ECO:0000256" key="4">
    <source>
        <dbReference type="ARBA" id="ARBA00022801"/>
    </source>
</evidence>
<dbReference type="GO" id="GO:0006508">
    <property type="term" value="P:proteolysis"/>
    <property type="evidence" value="ECO:0007669"/>
    <property type="project" value="UniProtKB-KW"/>
</dbReference>
<dbReference type="InterPro" id="IPR000209">
    <property type="entry name" value="Peptidase_S8/S53_dom"/>
</dbReference>
<dbReference type="Gene3D" id="3.50.30.30">
    <property type="match status" value="1"/>
</dbReference>
<feature type="chain" id="PRO_5021488541" description="Peptidase S8/S53 domain-containing protein" evidence="10">
    <location>
        <begin position="18"/>
        <end position="1005"/>
    </location>
</feature>
<dbReference type="PROSITE" id="PS51892">
    <property type="entry name" value="SUBTILASE"/>
    <property type="match status" value="1"/>
</dbReference>
<dbReference type="InterPro" id="IPR023827">
    <property type="entry name" value="Peptidase_S8_Asp-AS"/>
</dbReference>
<keyword evidence="2 7" id="KW-0645">Protease</keyword>
<dbReference type="Gene3D" id="3.40.50.200">
    <property type="entry name" value="Peptidase S8/S53 domain"/>
    <property type="match status" value="1"/>
</dbReference>
<dbReference type="PROSITE" id="PS00137">
    <property type="entry name" value="SUBTILASE_HIS"/>
    <property type="match status" value="1"/>
</dbReference>
<organism evidence="13 14">
    <name type="scientific">Chytriomyces confervae</name>
    <dbReference type="NCBI Taxonomy" id="246404"/>
    <lineage>
        <taxon>Eukaryota</taxon>
        <taxon>Fungi</taxon>
        <taxon>Fungi incertae sedis</taxon>
        <taxon>Chytridiomycota</taxon>
        <taxon>Chytridiomycota incertae sedis</taxon>
        <taxon>Chytridiomycetes</taxon>
        <taxon>Chytridiales</taxon>
        <taxon>Chytriomycetaceae</taxon>
        <taxon>Chytriomyces</taxon>
    </lineage>
</organism>
<dbReference type="InterPro" id="IPR036852">
    <property type="entry name" value="Peptidase_S8/S53_dom_sf"/>
</dbReference>
<dbReference type="GO" id="GO:0016020">
    <property type="term" value="C:membrane"/>
    <property type="evidence" value="ECO:0007669"/>
    <property type="project" value="InterPro"/>
</dbReference>
<dbReference type="SUPFAM" id="SSF52743">
    <property type="entry name" value="Subtilisin-like"/>
    <property type="match status" value="1"/>
</dbReference>
<dbReference type="InterPro" id="IPR051048">
    <property type="entry name" value="Peptidase_S8/S53_subtilisin"/>
</dbReference>
<dbReference type="Pfam" id="PF06280">
    <property type="entry name" value="fn3_5"/>
    <property type="match status" value="1"/>
</dbReference>
<keyword evidence="4 7" id="KW-0378">Hydrolase</keyword>
<evidence type="ECO:0000313" key="13">
    <source>
        <dbReference type="EMBL" id="TPX73357.1"/>
    </source>
</evidence>
<evidence type="ECO:0000256" key="8">
    <source>
        <dbReference type="RuleBase" id="RU003355"/>
    </source>
</evidence>
<dbReference type="PROSITE" id="PS00136">
    <property type="entry name" value="SUBTILASE_ASP"/>
    <property type="match status" value="1"/>
</dbReference>
<evidence type="ECO:0000256" key="3">
    <source>
        <dbReference type="ARBA" id="ARBA00022729"/>
    </source>
</evidence>
<feature type="region of interest" description="Disordered" evidence="9">
    <location>
        <begin position="919"/>
        <end position="954"/>
    </location>
</feature>
<evidence type="ECO:0008006" key="15">
    <source>
        <dbReference type="Google" id="ProtNLM"/>
    </source>
</evidence>
<comment type="similarity">
    <text evidence="1 7 8">Belongs to the peptidase S8 family.</text>
</comment>
<evidence type="ECO:0000256" key="6">
    <source>
        <dbReference type="PIRSR" id="PIRSR615500-1"/>
    </source>
</evidence>
<feature type="active site" description="Charge relay system" evidence="6 7">
    <location>
        <position position="533"/>
    </location>
</feature>
<dbReference type="Gene3D" id="2.60.40.1710">
    <property type="entry name" value="Subtilisin-like superfamily"/>
    <property type="match status" value="1"/>
</dbReference>
<dbReference type="PANTHER" id="PTHR43399">
    <property type="entry name" value="SUBTILISIN-RELATED"/>
    <property type="match status" value="1"/>
</dbReference>
<dbReference type="Pfam" id="PF00082">
    <property type="entry name" value="Peptidase_S8"/>
    <property type="match status" value="1"/>
</dbReference>
<gene>
    <name evidence="13" type="ORF">CcCBS67573_g05377</name>
</gene>
<dbReference type="AlphaFoldDB" id="A0A507FCQ2"/>
<evidence type="ECO:0000259" key="11">
    <source>
        <dbReference type="Pfam" id="PF00082"/>
    </source>
</evidence>
<evidence type="ECO:0000256" key="9">
    <source>
        <dbReference type="SAM" id="MobiDB-lite"/>
    </source>
</evidence>
<evidence type="ECO:0000256" key="2">
    <source>
        <dbReference type="ARBA" id="ARBA00022670"/>
    </source>
</evidence>
<dbReference type="PANTHER" id="PTHR43399:SF4">
    <property type="entry name" value="CELL WALL-ASSOCIATED PROTEASE"/>
    <property type="match status" value="1"/>
</dbReference>
<keyword evidence="3 10" id="KW-0732">Signal</keyword>
<evidence type="ECO:0000259" key="12">
    <source>
        <dbReference type="Pfam" id="PF06280"/>
    </source>
</evidence>
<comment type="caution">
    <text evidence="13">The sequence shown here is derived from an EMBL/GenBank/DDBJ whole genome shotgun (WGS) entry which is preliminary data.</text>
</comment>
<name>A0A507FCQ2_9FUNG</name>
<feature type="domain" description="Peptidase S8/S53" evidence="11">
    <location>
        <begin position="141"/>
        <end position="587"/>
    </location>
</feature>
<dbReference type="GO" id="GO:0004252">
    <property type="term" value="F:serine-type endopeptidase activity"/>
    <property type="evidence" value="ECO:0007669"/>
    <property type="project" value="UniProtKB-UniRule"/>
</dbReference>
<evidence type="ECO:0000313" key="14">
    <source>
        <dbReference type="Proteomes" id="UP000320333"/>
    </source>
</evidence>
<feature type="active site" description="Charge relay system" evidence="6 7">
    <location>
        <position position="204"/>
    </location>
</feature>
<dbReference type="PRINTS" id="PR00723">
    <property type="entry name" value="SUBTILISIN"/>
</dbReference>